<dbReference type="GeneID" id="80917966"/>
<evidence type="ECO:0000313" key="2">
    <source>
        <dbReference type="EMBL" id="CAI4038755.1"/>
    </source>
</evidence>
<protein>
    <recommendedName>
        <fullName evidence="1">UDENN FLCN/SMCR8-type domain-containing protein</fullName>
    </recommendedName>
</protein>
<dbReference type="PANTHER" id="PTHR31441:SF2">
    <property type="entry name" value="FOLLICULIN"/>
    <property type="match status" value="1"/>
</dbReference>
<dbReference type="RefSeq" id="XP_056081870.1">
    <property type="nucleotide sequence ID" value="XM_056222150.1"/>
</dbReference>
<feature type="domain" description="UDENN FLCN/SMCR8-type" evidence="1">
    <location>
        <begin position="48"/>
        <end position="245"/>
    </location>
</feature>
<keyword evidence="3" id="KW-1185">Reference proteome</keyword>
<dbReference type="EMBL" id="OX365762">
    <property type="protein sequence ID" value="CAI4038755.1"/>
    <property type="molecule type" value="Genomic_DNA"/>
</dbReference>
<reference evidence="2" key="1">
    <citation type="submission" date="2022-10" db="EMBL/GenBank/DDBJ databases">
        <authorList>
            <person name="Byrne P K."/>
        </authorList>
    </citation>
    <scope>NUCLEOTIDE SEQUENCE</scope>
    <source>
        <strain evidence="2">IFO1815</strain>
    </source>
</reference>
<dbReference type="PANTHER" id="PTHR31441">
    <property type="entry name" value="FOLLICULIN FAMILY MEMBER"/>
    <property type="match status" value="1"/>
</dbReference>
<dbReference type="AlphaFoldDB" id="A0AA35IXH1"/>
<evidence type="ECO:0000259" key="1">
    <source>
        <dbReference type="PROSITE" id="PS51834"/>
    </source>
</evidence>
<name>A0AA35IXH1_SACMI</name>
<dbReference type="PROSITE" id="PS51834">
    <property type="entry name" value="DENN_FLCN_SMCR8"/>
    <property type="match status" value="1"/>
</dbReference>
<dbReference type="GO" id="GO:0005096">
    <property type="term" value="F:GTPase activator activity"/>
    <property type="evidence" value="ECO:0007669"/>
    <property type="project" value="InterPro"/>
</dbReference>
<gene>
    <name evidence="2" type="primary">SMKI06G1020</name>
    <name evidence="2" type="ORF">SMKI_06G1020</name>
</gene>
<evidence type="ECO:0000313" key="3">
    <source>
        <dbReference type="Proteomes" id="UP001161438"/>
    </source>
</evidence>
<organism evidence="2 3">
    <name type="scientific">Saccharomyces mikatae IFO 1815</name>
    <dbReference type="NCBI Taxonomy" id="226126"/>
    <lineage>
        <taxon>Eukaryota</taxon>
        <taxon>Fungi</taxon>
        <taxon>Dikarya</taxon>
        <taxon>Ascomycota</taxon>
        <taxon>Saccharomycotina</taxon>
        <taxon>Saccharomycetes</taxon>
        <taxon>Saccharomycetales</taxon>
        <taxon>Saccharomycetaceae</taxon>
        <taxon>Saccharomyces</taxon>
    </lineage>
</organism>
<proteinExistence type="predicted"/>
<dbReference type="InterPro" id="IPR021713">
    <property type="entry name" value="Folliculin"/>
</dbReference>
<dbReference type="GO" id="GO:1904263">
    <property type="term" value="P:positive regulation of TORC1 signaling"/>
    <property type="evidence" value="ECO:0007669"/>
    <property type="project" value="TreeGrafter"/>
</dbReference>
<dbReference type="InterPro" id="IPR037521">
    <property type="entry name" value="FLCN/SMCR8_DENN"/>
</dbReference>
<dbReference type="Pfam" id="PF11704">
    <property type="entry name" value="Folliculin"/>
    <property type="match status" value="1"/>
</dbReference>
<dbReference type="GO" id="GO:0005829">
    <property type="term" value="C:cytosol"/>
    <property type="evidence" value="ECO:0007669"/>
    <property type="project" value="TreeGrafter"/>
</dbReference>
<dbReference type="InterPro" id="IPR037520">
    <property type="entry name" value="Folliculin/SMCR8_longin"/>
</dbReference>
<dbReference type="Proteomes" id="UP001161438">
    <property type="component" value="Chromosome 6"/>
</dbReference>
<sequence length="245" mass="28539">MSSIVISLAHFCDKHGPRIISVTQSAEKGTLGEELLVPDYPTESYCESCLLQFPEESTRSMRCFIRDVPFITTQYSSIRYQLLNSIIKRAFSEETMIYDNMPFIFFDDLRGLNLVIGFKLYDENARGNERRYCFILTVDSRSHENSMEMLSEHWNFIIGGFDKMIAHIKSIHKSEFLSKNQTVDNNMETLNNNAFIGTYLRANKSKIGRNLVSLTDDRFLFVRIHKWNSFLLHTLIKEEEISSRT</sequence>
<accession>A0AA35IXH1</accession>